<dbReference type="SUPFAM" id="SSF53098">
    <property type="entry name" value="Ribonuclease H-like"/>
    <property type="match status" value="1"/>
</dbReference>
<evidence type="ECO:0000259" key="1">
    <source>
        <dbReference type="PROSITE" id="PS50879"/>
    </source>
</evidence>
<reference evidence="2" key="2">
    <citation type="submission" date="2021-03" db="UniProtKB">
        <authorList>
            <consortium name="EnsemblPlants"/>
        </authorList>
    </citation>
    <scope>IDENTIFICATION</scope>
</reference>
<keyword evidence="3" id="KW-1185">Reference proteome</keyword>
<dbReference type="Proteomes" id="UP000596661">
    <property type="component" value="Chromosome 4"/>
</dbReference>
<evidence type="ECO:0000313" key="3">
    <source>
        <dbReference type="Proteomes" id="UP000596661"/>
    </source>
</evidence>
<dbReference type="InterPro" id="IPR012337">
    <property type="entry name" value="RNaseH-like_sf"/>
</dbReference>
<dbReference type="InterPro" id="IPR002156">
    <property type="entry name" value="RNaseH_domain"/>
</dbReference>
<dbReference type="Gene3D" id="3.30.420.10">
    <property type="entry name" value="Ribonuclease H-like superfamily/Ribonuclease H"/>
    <property type="match status" value="1"/>
</dbReference>
<feature type="domain" description="RNase H type-1" evidence="1">
    <location>
        <begin position="41"/>
        <end position="122"/>
    </location>
</feature>
<dbReference type="OMA" id="VECTGMN"/>
<reference evidence="2" key="1">
    <citation type="submission" date="2018-11" db="EMBL/GenBank/DDBJ databases">
        <authorList>
            <person name="Grassa J C."/>
        </authorList>
    </citation>
    <scope>NUCLEOTIDE SEQUENCE [LARGE SCALE GENOMIC DNA]</scope>
</reference>
<dbReference type="InterPro" id="IPR036397">
    <property type="entry name" value="RNaseH_sf"/>
</dbReference>
<organism evidence="2 3">
    <name type="scientific">Cannabis sativa</name>
    <name type="common">Hemp</name>
    <name type="synonym">Marijuana</name>
    <dbReference type="NCBI Taxonomy" id="3483"/>
    <lineage>
        <taxon>Eukaryota</taxon>
        <taxon>Viridiplantae</taxon>
        <taxon>Streptophyta</taxon>
        <taxon>Embryophyta</taxon>
        <taxon>Tracheophyta</taxon>
        <taxon>Spermatophyta</taxon>
        <taxon>Magnoliopsida</taxon>
        <taxon>eudicotyledons</taxon>
        <taxon>Gunneridae</taxon>
        <taxon>Pentapetalae</taxon>
        <taxon>rosids</taxon>
        <taxon>fabids</taxon>
        <taxon>Rosales</taxon>
        <taxon>Cannabaceae</taxon>
        <taxon>Cannabis</taxon>
    </lineage>
</organism>
<proteinExistence type="predicted"/>
<dbReference type="EnsemblPlants" id="evm.model.04.1753">
    <property type="protein sequence ID" value="cds.evm.model.04.1753"/>
    <property type="gene ID" value="evm.TU.04.1753"/>
</dbReference>
<sequence>MELSHFGIQYQLRISIKGQALANFIVECTGMNNNPEEPILKLEIWKIYVDGASSEKGSGGRIILISPQKHRLQSALQFEFEAFNNKAEHEAMIAGLQLAKEVGAQNIELYSDSQLVFNQIYR</sequence>
<dbReference type="EMBL" id="UZAU01000400">
    <property type="status" value="NOT_ANNOTATED_CDS"/>
    <property type="molecule type" value="Genomic_DNA"/>
</dbReference>
<dbReference type="GO" id="GO:0004523">
    <property type="term" value="F:RNA-DNA hybrid ribonuclease activity"/>
    <property type="evidence" value="ECO:0007669"/>
    <property type="project" value="InterPro"/>
</dbReference>
<dbReference type="GO" id="GO:0003676">
    <property type="term" value="F:nucleic acid binding"/>
    <property type="evidence" value="ECO:0007669"/>
    <property type="project" value="InterPro"/>
</dbReference>
<accession>A0A803PEE9</accession>
<dbReference type="AlphaFoldDB" id="A0A803PEE9"/>
<dbReference type="Pfam" id="PF00075">
    <property type="entry name" value="RNase_H"/>
    <property type="match status" value="1"/>
</dbReference>
<name>A0A803PEE9_CANSA</name>
<dbReference type="Gramene" id="evm.model.04.1753">
    <property type="protein sequence ID" value="cds.evm.model.04.1753"/>
    <property type="gene ID" value="evm.TU.04.1753"/>
</dbReference>
<dbReference type="PROSITE" id="PS50879">
    <property type="entry name" value="RNASE_H_1"/>
    <property type="match status" value="1"/>
</dbReference>
<evidence type="ECO:0000313" key="2">
    <source>
        <dbReference type="EnsemblPlants" id="cds.evm.model.04.1753"/>
    </source>
</evidence>
<dbReference type="PANTHER" id="PTHR48475:SF2">
    <property type="entry name" value="RIBONUCLEASE H"/>
    <property type="match status" value="1"/>
</dbReference>
<dbReference type="PANTHER" id="PTHR48475">
    <property type="entry name" value="RIBONUCLEASE H"/>
    <property type="match status" value="1"/>
</dbReference>
<protein>
    <recommendedName>
        <fullName evidence="1">RNase H type-1 domain-containing protein</fullName>
    </recommendedName>
</protein>